<gene>
    <name evidence="7" type="primary">gpx1</name>
    <name evidence="7" type="ORF">Mal48_26360</name>
</gene>
<comment type="similarity">
    <text evidence="1 5">Belongs to the glutathione peroxidase family.</text>
</comment>
<reference evidence="7 8" key="1">
    <citation type="submission" date="2019-02" db="EMBL/GenBank/DDBJ databases">
        <title>Deep-cultivation of Planctomycetes and their phenomic and genomic characterization uncovers novel biology.</title>
        <authorList>
            <person name="Wiegand S."/>
            <person name="Jogler M."/>
            <person name="Boedeker C."/>
            <person name="Pinto D."/>
            <person name="Vollmers J."/>
            <person name="Rivas-Marin E."/>
            <person name="Kohn T."/>
            <person name="Peeters S.H."/>
            <person name="Heuer A."/>
            <person name="Rast P."/>
            <person name="Oberbeckmann S."/>
            <person name="Bunk B."/>
            <person name="Jeske O."/>
            <person name="Meyerdierks A."/>
            <person name="Storesund J.E."/>
            <person name="Kallscheuer N."/>
            <person name="Luecker S."/>
            <person name="Lage O.M."/>
            <person name="Pohl T."/>
            <person name="Merkel B.J."/>
            <person name="Hornburger P."/>
            <person name="Mueller R.-W."/>
            <person name="Bruemmer F."/>
            <person name="Labrenz M."/>
            <person name="Spormann A.M."/>
            <person name="Op den Camp H."/>
            <person name="Overmann J."/>
            <person name="Amann R."/>
            <person name="Jetten M.S.M."/>
            <person name="Mascher T."/>
            <person name="Medema M.H."/>
            <person name="Devos D.P."/>
            <person name="Kaster A.-K."/>
            <person name="Ovreas L."/>
            <person name="Rohde M."/>
            <person name="Galperin M.Y."/>
            <person name="Jogler C."/>
        </authorList>
    </citation>
    <scope>NUCLEOTIDE SEQUENCE [LARGE SCALE GENOMIC DNA]</scope>
    <source>
        <strain evidence="7 8">Mal48</strain>
    </source>
</reference>
<evidence type="ECO:0000313" key="8">
    <source>
        <dbReference type="Proteomes" id="UP000315724"/>
    </source>
</evidence>
<feature type="active site" evidence="4">
    <location>
        <position position="65"/>
    </location>
</feature>
<dbReference type="GO" id="GO:0034599">
    <property type="term" value="P:cellular response to oxidative stress"/>
    <property type="evidence" value="ECO:0007669"/>
    <property type="project" value="TreeGrafter"/>
</dbReference>
<dbReference type="PIRSF" id="PIRSF000303">
    <property type="entry name" value="Glutathion_perox"/>
    <property type="match status" value="1"/>
</dbReference>
<evidence type="ECO:0000256" key="2">
    <source>
        <dbReference type="ARBA" id="ARBA00022559"/>
    </source>
</evidence>
<evidence type="ECO:0000256" key="3">
    <source>
        <dbReference type="ARBA" id="ARBA00023002"/>
    </source>
</evidence>
<evidence type="ECO:0000313" key="7">
    <source>
        <dbReference type="EMBL" id="QDT33383.1"/>
    </source>
</evidence>
<keyword evidence="3 5" id="KW-0560">Oxidoreductase</keyword>
<dbReference type="KEGG" id="tpol:Mal48_26360"/>
<dbReference type="AlphaFoldDB" id="A0A517QP38"/>
<sequence length="193" mass="21069">MKHLLPLITVGAIFGSLFVGTQSVLAEKAKKTVLDQEVKSLEGKKVDLSEYKGKVVMVVNVASRCGATPQYAALQDLYETFKDDGLVVIGFPCNQFGKQEPGTADDIREFCTANYGVSFPMMSKIDVNGENASPVYKQLTAAETKPKKAGPIGWNFEKFLIGRNGEVVARYATSTQPDEKEVVDAIQAELKKK</sequence>
<evidence type="ECO:0000256" key="5">
    <source>
        <dbReference type="RuleBase" id="RU000499"/>
    </source>
</evidence>
<keyword evidence="8" id="KW-1185">Reference proteome</keyword>
<dbReference type="PANTHER" id="PTHR11592:SF78">
    <property type="entry name" value="GLUTATHIONE PEROXIDASE"/>
    <property type="match status" value="1"/>
</dbReference>
<dbReference type="Proteomes" id="UP000315724">
    <property type="component" value="Chromosome"/>
</dbReference>
<dbReference type="PROSITE" id="PS51352">
    <property type="entry name" value="THIOREDOXIN_2"/>
    <property type="match status" value="1"/>
</dbReference>
<dbReference type="PROSITE" id="PS00763">
    <property type="entry name" value="GLUTATHIONE_PEROXID_2"/>
    <property type="match status" value="1"/>
</dbReference>
<dbReference type="PROSITE" id="PS00460">
    <property type="entry name" value="GLUTATHIONE_PEROXID_1"/>
    <property type="match status" value="1"/>
</dbReference>
<evidence type="ECO:0000259" key="6">
    <source>
        <dbReference type="PROSITE" id="PS51352"/>
    </source>
</evidence>
<dbReference type="FunFam" id="3.40.30.10:FF:000010">
    <property type="entry name" value="Glutathione peroxidase"/>
    <property type="match status" value="1"/>
</dbReference>
<dbReference type="RefSeq" id="WP_145199595.1">
    <property type="nucleotide sequence ID" value="NZ_CP036267.1"/>
</dbReference>
<evidence type="ECO:0000256" key="1">
    <source>
        <dbReference type="ARBA" id="ARBA00006926"/>
    </source>
</evidence>
<dbReference type="GO" id="GO:0004601">
    <property type="term" value="F:peroxidase activity"/>
    <property type="evidence" value="ECO:0007669"/>
    <property type="project" value="UniProtKB-KW"/>
</dbReference>
<dbReference type="InterPro" id="IPR013766">
    <property type="entry name" value="Thioredoxin_domain"/>
</dbReference>
<dbReference type="InterPro" id="IPR036249">
    <property type="entry name" value="Thioredoxin-like_sf"/>
</dbReference>
<dbReference type="SUPFAM" id="SSF52833">
    <property type="entry name" value="Thioredoxin-like"/>
    <property type="match status" value="1"/>
</dbReference>
<organism evidence="7 8">
    <name type="scientific">Thalassoglobus polymorphus</name>
    <dbReference type="NCBI Taxonomy" id="2527994"/>
    <lineage>
        <taxon>Bacteria</taxon>
        <taxon>Pseudomonadati</taxon>
        <taxon>Planctomycetota</taxon>
        <taxon>Planctomycetia</taxon>
        <taxon>Planctomycetales</taxon>
        <taxon>Planctomycetaceae</taxon>
        <taxon>Thalassoglobus</taxon>
    </lineage>
</organism>
<dbReference type="Gene3D" id="3.40.30.10">
    <property type="entry name" value="Glutaredoxin"/>
    <property type="match status" value="1"/>
</dbReference>
<feature type="domain" description="Thioredoxin" evidence="6">
    <location>
        <begin position="27"/>
        <end position="191"/>
    </location>
</feature>
<dbReference type="OrthoDB" id="9789406at2"/>
<dbReference type="InterPro" id="IPR029759">
    <property type="entry name" value="GPX_AS"/>
</dbReference>
<protein>
    <recommendedName>
        <fullName evidence="5">Glutathione peroxidase</fullName>
    </recommendedName>
</protein>
<dbReference type="PANTHER" id="PTHR11592">
    <property type="entry name" value="GLUTATHIONE PEROXIDASE"/>
    <property type="match status" value="1"/>
</dbReference>
<dbReference type="InterPro" id="IPR029760">
    <property type="entry name" value="GPX_CS"/>
</dbReference>
<proteinExistence type="inferred from homology"/>
<keyword evidence="2 5" id="KW-0575">Peroxidase</keyword>
<dbReference type="PROSITE" id="PS51355">
    <property type="entry name" value="GLUTATHIONE_PEROXID_3"/>
    <property type="match status" value="1"/>
</dbReference>
<dbReference type="CDD" id="cd00340">
    <property type="entry name" value="GSH_Peroxidase"/>
    <property type="match status" value="1"/>
</dbReference>
<accession>A0A517QP38</accession>
<dbReference type="Pfam" id="PF00255">
    <property type="entry name" value="GSHPx"/>
    <property type="match status" value="1"/>
</dbReference>
<dbReference type="InterPro" id="IPR000889">
    <property type="entry name" value="Glutathione_peroxidase"/>
</dbReference>
<dbReference type="EMBL" id="CP036267">
    <property type="protein sequence ID" value="QDT33383.1"/>
    <property type="molecule type" value="Genomic_DNA"/>
</dbReference>
<dbReference type="PRINTS" id="PR01011">
    <property type="entry name" value="GLUTPROXDASE"/>
</dbReference>
<name>A0A517QP38_9PLAN</name>
<evidence type="ECO:0000256" key="4">
    <source>
        <dbReference type="PIRSR" id="PIRSR000303-1"/>
    </source>
</evidence>